<dbReference type="Proteomes" id="UP000765509">
    <property type="component" value="Unassembled WGS sequence"/>
</dbReference>
<evidence type="ECO:0000313" key="2">
    <source>
        <dbReference type="EMBL" id="MBW0473532.1"/>
    </source>
</evidence>
<feature type="compositionally biased region" description="Basic residues" evidence="1">
    <location>
        <begin position="533"/>
        <end position="547"/>
    </location>
</feature>
<feature type="compositionally biased region" description="Polar residues" evidence="1">
    <location>
        <begin position="204"/>
        <end position="219"/>
    </location>
</feature>
<evidence type="ECO:0000313" key="3">
    <source>
        <dbReference type="Proteomes" id="UP000765509"/>
    </source>
</evidence>
<feature type="compositionally biased region" description="Polar residues" evidence="1">
    <location>
        <begin position="691"/>
        <end position="737"/>
    </location>
</feature>
<feature type="compositionally biased region" description="Polar residues" evidence="1">
    <location>
        <begin position="522"/>
        <end position="531"/>
    </location>
</feature>
<name>A0A9Q3GNR7_9BASI</name>
<organism evidence="2 3">
    <name type="scientific">Austropuccinia psidii MF-1</name>
    <dbReference type="NCBI Taxonomy" id="1389203"/>
    <lineage>
        <taxon>Eukaryota</taxon>
        <taxon>Fungi</taxon>
        <taxon>Dikarya</taxon>
        <taxon>Basidiomycota</taxon>
        <taxon>Pucciniomycotina</taxon>
        <taxon>Pucciniomycetes</taxon>
        <taxon>Pucciniales</taxon>
        <taxon>Sphaerophragmiaceae</taxon>
        <taxon>Austropuccinia</taxon>
    </lineage>
</organism>
<dbReference type="AlphaFoldDB" id="A0A9Q3GNR7"/>
<sequence>MSFKNFSFASCISPDSQGGNGDLNKDFSPKRKNHKVLLTPTKKTTKLPTKHGPKSGRHRRSVIAVKKTVIDSQNVTSEPILPEPPTIPIWLRGKTPTNNLFSPHNSIWNSLSPQPVSSTSSGSYWASSSSSFVLEEQSARSSNDVCVPDSKDYSCLESSSANYSSVLNNDNNSSFETVPLTKIKTTCVTSRNNEFETAKKHCSTSKPEGISTTSNNKAGTQEVGLTMNSFQKSTTPSTDNQNVLHVSTTPKSSSPEDDKVPDSNKVEQAFSMTQIPNTFNAHCSIPPQSSNRLHEHKHITKRKYDDLWEWPDPSELSNSQLQEYAVEFGGAHCQDWRKSRLIGLYNCLHEKHFKYNTKRRKSHASTSKVPESSSRLLKRRRHKRLFHASSSPSNNHSQYFSFVYSAPVANDPSPQETSPAVHAQRSTTPSVPSETSDETLSMHKRKYTDLHEDQMIHKKPRANSGIQQNTNQEPSLHKIPNTMLDAAQSISNVTVNTEDHEQFSRKRRQPSSISSSRRPFKQGQTDSNISLKSRYRKNRTGTKRHQKYQCQQGYIEPKSVSDAYVNGSFITNNNSYVTFDPTLHTISRTEDHNPPLCTTSYTEDHDLARPKIPPGNDFDHSNVPSKHDLDRTNLAMEHDLDCAKLTPNPGWVLNDTNLGSDHVGNLNADNVINKRKCPKSISPPQPPQSCTEPSDSLQPVQRQYRSVTQRIQTHQQEQDNTGQKSSQGCVQANSGSDSAAKHRQSSRRQHTQKHVGPKSHFSRAFHESPTIKQEYSYNVPVNHSRNIEEWRASVPPTEQSFLLLNPCVSSQVISQLERIANGVSDLQLNRESNPTPQTNSSGPAQNHRDNTLLARVRMHCQTLFGKCLDSNRLPPPATDHEKAKWNRNSIVDNFVDSEDSSDSSGSNSDVEDPAFPYAGGPGHRQASPQTLSIMWHAMNRAGVRSFRPDLSDSFNSPDNQFLWGLAISLFIKLVKAHEYTDVDLEMHSEQKIYQTFYSHAKHLRQRFSLENADPHKKNCKAKYSRRMTRLANNRKACIAYLLTQPALTPLIPIVQKCTSDDETDHGATDESDSEENDDQHIHKRFAILHMQWRHPRIRKMMRMIDELIACKKNDCGSKCASKTQRIESRPQKISFVNCPSGLPADCYNGEWLQTQSVPKVISLQIQPGPSIKPFIHIMNAMH</sequence>
<comment type="caution">
    <text evidence="2">The sequence shown here is derived from an EMBL/GenBank/DDBJ whole genome shotgun (WGS) entry which is preliminary data.</text>
</comment>
<reference evidence="2" key="1">
    <citation type="submission" date="2021-03" db="EMBL/GenBank/DDBJ databases">
        <title>Draft genome sequence of rust myrtle Austropuccinia psidii MF-1, a brazilian biotype.</title>
        <authorList>
            <person name="Quecine M.C."/>
            <person name="Pachon D.M.R."/>
            <person name="Bonatelli M.L."/>
            <person name="Correr F.H."/>
            <person name="Franceschini L.M."/>
            <person name="Leite T.F."/>
            <person name="Margarido G.R.A."/>
            <person name="Almeida C.A."/>
            <person name="Ferrarezi J.A."/>
            <person name="Labate C.A."/>
        </authorList>
    </citation>
    <scope>NUCLEOTIDE SEQUENCE</scope>
    <source>
        <strain evidence="2">MF-1</strain>
    </source>
</reference>
<feature type="region of interest" description="Disordered" evidence="1">
    <location>
        <begin position="495"/>
        <end position="553"/>
    </location>
</feature>
<dbReference type="OrthoDB" id="2507381at2759"/>
<feature type="region of interest" description="Disordered" evidence="1">
    <location>
        <begin position="587"/>
        <end position="626"/>
    </location>
</feature>
<feature type="region of interest" description="Disordered" evidence="1">
    <location>
        <begin position="357"/>
        <end position="379"/>
    </location>
</feature>
<feature type="compositionally biased region" description="Basic and acidic residues" evidence="1">
    <location>
        <begin position="617"/>
        <end position="626"/>
    </location>
</feature>
<feature type="region of interest" description="Disordered" evidence="1">
    <location>
        <begin position="825"/>
        <end position="847"/>
    </location>
</feature>
<evidence type="ECO:0000256" key="1">
    <source>
        <dbReference type="SAM" id="MobiDB-lite"/>
    </source>
</evidence>
<feature type="region of interest" description="Disordered" evidence="1">
    <location>
        <begin position="197"/>
        <end position="262"/>
    </location>
</feature>
<accession>A0A9Q3GNR7</accession>
<feature type="compositionally biased region" description="Basic residues" evidence="1">
    <location>
        <begin position="43"/>
        <end position="59"/>
    </location>
</feature>
<protein>
    <submittedName>
        <fullName evidence="2">Uncharacterized protein</fullName>
    </submittedName>
</protein>
<feature type="compositionally biased region" description="Polar residues" evidence="1">
    <location>
        <begin position="412"/>
        <end position="434"/>
    </location>
</feature>
<feature type="region of interest" description="Disordered" evidence="1">
    <location>
        <begin position="894"/>
        <end position="926"/>
    </location>
</feature>
<feature type="region of interest" description="Disordered" evidence="1">
    <location>
        <begin position="410"/>
        <end position="441"/>
    </location>
</feature>
<feature type="compositionally biased region" description="Polar residues" evidence="1">
    <location>
        <begin position="825"/>
        <end position="844"/>
    </location>
</feature>
<feature type="compositionally biased region" description="Polar residues" evidence="1">
    <location>
        <begin position="226"/>
        <end position="253"/>
    </location>
</feature>
<dbReference type="EMBL" id="AVOT02003441">
    <property type="protein sequence ID" value="MBW0473532.1"/>
    <property type="molecule type" value="Genomic_DNA"/>
</dbReference>
<feature type="compositionally biased region" description="Basic residues" evidence="1">
    <location>
        <begin position="741"/>
        <end position="763"/>
    </location>
</feature>
<feature type="compositionally biased region" description="Polar residues" evidence="1">
    <location>
        <begin position="1"/>
        <end position="17"/>
    </location>
</feature>
<keyword evidence="3" id="KW-1185">Reference proteome</keyword>
<gene>
    <name evidence="2" type="ORF">O181_013247</name>
</gene>
<feature type="region of interest" description="Disordered" evidence="1">
    <location>
        <begin position="1"/>
        <end position="59"/>
    </location>
</feature>
<proteinExistence type="predicted"/>
<feature type="region of interest" description="Disordered" evidence="1">
    <location>
        <begin position="675"/>
        <end position="769"/>
    </location>
</feature>